<accession>A0A073K3Q6</accession>
<keyword evidence="1 5" id="KW-0808">Transferase</keyword>
<dbReference type="Proteomes" id="UP000027822">
    <property type="component" value="Unassembled WGS sequence"/>
</dbReference>
<dbReference type="GO" id="GO:0008999">
    <property type="term" value="F:protein-N-terminal-alanine acetyltransferase activity"/>
    <property type="evidence" value="ECO:0007669"/>
    <property type="project" value="TreeGrafter"/>
</dbReference>
<sequence>MMDTYETKRLVLKKLDETYAKQVLSYYERNREFLRIWEEYRPDEFFALDHQKERLQRDEKDFAAGTKIRLWVFKKGDEQNIIGCISFNLIVRGIYQSCTLQYKLDKNELNKGYTTEALQEAIHLAFHEFDLHRIEAPIMPRNEASIQVVTKLGFQYEGVSRKMLMINGIWEDHMRWVLLNDEVTNKVI</sequence>
<comment type="similarity">
    <text evidence="3">Belongs to the acetyltransferase family. RimJ subfamily.</text>
</comment>
<gene>
    <name evidence="5" type="ORF">BAMA_10085</name>
</gene>
<dbReference type="STRING" id="574376.BAMA_10085"/>
<feature type="domain" description="N-acetyltransferase" evidence="4">
    <location>
        <begin position="24"/>
        <end position="176"/>
    </location>
</feature>
<dbReference type="PANTHER" id="PTHR43792:SF8">
    <property type="entry name" value="[RIBOSOMAL PROTEIN US5]-ALANINE N-ACETYLTRANSFERASE"/>
    <property type="match status" value="1"/>
</dbReference>
<dbReference type="GO" id="GO:0005737">
    <property type="term" value="C:cytoplasm"/>
    <property type="evidence" value="ECO:0007669"/>
    <property type="project" value="TreeGrafter"/>
</dbReference>
<dbReference type="Pfam" id="PF13302">
    <property type="entry name" value="Acetyltransf_3"/>
    <property type="match status" value="1"/>
</dbReference>
<dbReference type="InterPro" id="IPR000182">
    <property type="entry name" value="GNAT_dom"/>
</dbReference>
<dbReference type="RefSeq" id="WP_034636119.1">
    <property type="nucleotide sequence ID" value="NZ_CBCSJC010000001.1"/>
</dbReference>
<organism evidence="5 6">
    <name type="scientific">Bacillus manliponensis</name>
    <dbReference type="NCBI Taxonomy" id="574376"/>
    <lineage>
        <taxon>Bacteria</taxon>
        <taxon>Bacillati</taxon>
        <taxon>Bacillota</taxon>
        <taxon>Bacilli</taxon>
        <taxon>Bacillales</taxon>
        <taxon>Bacillaceae</taxon>
        <taxon>Bacillus</taxon>
        <taxon>Bacillus cereus group</taxon>
    </lineage>
</organism>
<protein>
    <submittedName>
        <fullName evidence="5">Alanine acetyltransferase</fullName>
    </submittedName>
</protein>
<dbReference type="InterPro" id="IPR051531">
    <property type="entry name" value="N-acetyltransferase"/>
</dbReference>
<evidence type="ECO:0000256" key="2">
    <source>
        <dbReference type="ARBA" id="ARBA00023315"/>
    </source>
</evidence>
<dbReference type="EMBL" id="JOTN01000002">
    <property type="protein sequence ID" value="KEK21130.1"/>
    <property type="molecule type" value="Genomic_DNA"/>
</dbReference>
<proteinExistence type="inferred from homology"/>
<dbReference type="eggNOG" id="COG1670">
    <property type="taxonomic scope" value="Bacteria"/>
</dbReference>
<dbReference type="SUPFAM" id="SSF55729">
    <property type="entry name" value="Acyl-CoA N-acyltransferases (Nat)"/>
    <property type="match status" value="1"/>
</dbReference>
<evidence type="ECO:0000259" key="4">
    <source>
        <dbReference type="PROSITE" id="PS51186"/>
    </source>
</evidence>
<evidence type="ECO:0000256" key="1">
    <source>
        <dbReference type="ARBA" id="ARBA00022679"/>
    </source>
</evidence>
<evidence type="ECO:0000313" key="5">
    <source>
        <dbReference type="EMBL" id="KEK21130.1"/>
    </source>
</evidence>
<dbReference type="InterPro" id="IPR016181">
    <property type="entry name" value="Acyl_CoA_acyltransferase"/>
</dbReference>
<name>A0A073K3Q6_9BACI</name>
<evidence type="ECO:0000313" key="6">
    <source>
        <dbReference type="Proteomes" id="UP000027822"/>
    </source>
</evidence>
<dbReference type="AlphaFoldDB" id="A0A073K3Q6"/>
<dbReference type="PROSITE" id="PS51186">
    <property type="entry name" value="GNAT"/>
    <property type="match status" value="1"/>
</dbReference>
<dbReference type="PANTHER" id="PTHR43792">
    <property type="entry name" value="GNAT FAMILY, PUTATIVE (AFU_ORTHOLOGUE AFUA_3G00765)-RELATED-RELATED"/>
    <property type="match status" value="1"/>
</dbReference>
<keyword evidence="2" id="KW-0012">Acyltransferase</keyword>
<dbReference type="Gene3D" id="3.40.630.30">
    <property type="match status" value="1"/>
</dbReference>
<dbReference type="OrthoDB" id="9795206at2"/>
<reference evidence="5 6" key="1">
    <citation type="submission" date="2014-06" db="EMBL/GenBank/DDBJ databases">
        <title>Draft genome sequence of Bacillus manliponensis JCM 15802 (MCCC 1A00708).</title>
        <authorList>
            <person name="Lai Q."/>
            <person name="Liu Y."/>
            <person name="Shao Z."/>
        </authorList>
    </citation>
    <scope>NUCLEOTIDE SEQUENCE [LARGE SCALE GENOMIC DNA]</scope>
    <source>
        <strain evidence="5 6">JCM 15802</strain>
    </source>
</reference>
<dbReference type="FunFam" id="3.40.630.30:FF:000005">
    <property type="entry name" value="Ribosomal protein alanine acetyltransferase"/>
    <property type="match status" value="1"/>
</dbReference>
<evidence type="ECO:0000256" key="3">
    <source>
        <dbReference type="ARBA" id="ARBA00038502"/>
    </source>
</evidence>
<keyword evidence="6" id="KW-1185">Reference proteome</keyword>
<comment type="caution">
    <text evidence="5">The sequence shown here is derived from an EMBL/GenBank/DDBJ whole genome shotgun (WGS) entry which is preliminary data.</text>
</comment>